<gene>
    <name evidence="1" type="ORF">CKO28_00685</name>
</gene>
<dbReference type="EMBL" id="NRRL01000001">
    <property type="protein sequence ID" value="MBK1666557.1"/>
    <property type="molecule type" value="Genomic_DNA"/>
</dbReference>
<accession>A0ABS1D8V6</accession>
<comment type="caution">
    <text evidence="1">The sequence shown here is derived from an EMBL/GenBank/DDBJ whole genome shotgun (WGS) entry which is preliminary data.</text>
</comment>
<proteinExistence type="predicted"/>
<organism evidence="1 2">
    <name type="scientific">Rhodovibrio sodomensis</name>
    <dbReference type="NCBI Taxonomy" id="1088"/>
    <lineage>
        <taxon>Bacteria</taxon>
        <taxon>Pseudomonadati</taxon>
        <taxon>Pseudomonadota</taxon>
        <taxon>Alphaproteobacteria</taxon>
        <taxon>Rhodospirillales</taxon>
        <taxon>Rhodovibrionaceae</taxon>
        <taxon>Rhodovibrio</taxon>
    </lineage>
</organism>
<sequence>MQIEMSLSRAKTMARTLAKTTNMPYGQALHTVANQLGYDSFEALAAKLSTSHAQPAAEPAPGATLTPADLDRALAEIAAEEGDEVFITPGMNGHGALHEKLFGQEDQPGSAGAAQSARHKLIKLIHAAAETTDPEGRVSRIKELRKAIGALMPAPETRKFTLVELDDMETNEVMDLLEQEESGLIAVEITDTDRQTLEDAWLEIEMLGDPSDIYDTLSQGFVGMTERGDLCLVCDLKLNERFRAFVAANT</sequence>
<evidence type="ECO:0000313" key="1">
    <source>
        <dbReference type="EMBL" id="MBK1666557.1"/>
    </source>
</evidence>
<dbReference type="Proteomes" id="UP001296873">
    <property type="component" value="Unassembled WGS sequence"/>
</dbReference>
<reference evidence="1 2" key="1">
    <citation type="journal article" date="2020" name="Microorganisms">
        <title>Osmotic Adaptation and Compatible Solute Biosynthesis of Phototrophic Bacteria as Revealed from Genome Analyses.</title>
        <authorList>
            <person name="Imhoff J.F."/>
            <person name="Rahn T."/>
            <person name="Kunzel S."/>
            <person name="Keller A."/>
            <person name="Neulinger S.C."/>
        </authorList>
    </citation>
    <scope>NUCLEOTIDE SEQUENCE [LARGE SCALE GENOMIC DNA]</scope>
    <source>
        <strain evidence="1 2">DSM 9895</strain>
    </source>
</reference>
<keyword evidence="2" id="KW-1185">Reference proteome</keyword>
<dbReference type="RefSeq" id="WP_200338607.1">
    <property type="nucleotide sequence ID" value="NZ_NRRL01000001.1"/>
</dbReference>
<protein>
    <submittedName>
        <fullName evidence="1">Uncharacterized protein</fullName>
    </submittedName>
</protein>
<evidence type="ECO:0000313" key="2">
    <source>
        <dbReference type="Proteomes" id="UP001296873"/>
    </source>
</evidence>
<name>A0ABS1D8V6_9PROT</name>